<evidence type="ECO:0000313" key="3">
    <source>
        <dbReference type="Proteomes" id="UP000003571"/>
    </source>
</evidence>
<organism evidence="2 3">
    <name type="scientific">Treponema saccharophilum DSM 2985</name>
    <dbReference type="NCBI Taxonomy" id="907348"/>
    <lineage>
        <taxon>Bacteria</taxon>
        <taxon>Pseudomonadati</taxon>
        <taxon>Spirochaetota</taxon>
        <taxon>Spirochaetia</taxon>
        <taxon>Spirochaetales</taxon>
        <taxon>Treponemataceae</taxon>
        <taxon>Treponema</taxon>
    </lineage>
</organism>
<proteinExistence type="predicted"/>
<dbReference type="PATRIC" id="fig|907348.3.peg.2003"/>
<evidence type="ECO:0000313" key="2">
    <source>
        <dbReference type="EMBL" id="EIC01458.1"/>
    </source>
</evidence>
<evidence type="ECO:0000256" key="1">
    <source>
        <dbReference type="SAM" id="SignalP"/>
    </source>
</evidence>
<accession>H7EM50</accession>
<dbReference type="EMBL" id="AGRW01000050">
    <property type="protein sequence ID" value="EIC01458.1"/>
    <property type="molecule type" value="Genomic_DNA"/>
</dbReference>
<dbReference type="Proteomes" id="UP000003571">
    <property type="component" value="Unassembled WGS sequence"/>
</dbReference>
<dbReference type="eggNOG" id="ENOG5031DK6">
    <property type="taxonomic scope" value="Bacteria"/>
</dbReference>
<dbReference type="STRING" id="907348.TresaDRAFT_1350"/>
<keyword evidence="1" id="KW-0732">Signal</keyword>
<evidence type="ECO:0008006" key="4">
    <source>
        <dbReference type="Google" id="ProtNLM"/>
    </source>
</evidence>
<feature type="signal peptide" evidence="1">
    <location>
        <begin position="1"/>
        <end position="18"/>
    </location>
</feature>
<feature type="chain" id="PRO_5003608778" description="Lipoprotein" evidence="1">
    <location>
        <begin position="19"/>
        <end position="160"/>
    </location>
</feature>
<keyword evidence="3" id="KW-1185">Reference proteome</keyword>
<protein>
    <recommendedName>
        <fullName evidence="4">Lipoprotein</fullName>
    </recommendedName>
</protein>
<dbReference type="RefSeq" id="WP_002705242.1">
    <property type="nucleotide sequence ID" value="NZ_AGRW01000050.1"/>
</dbReference>
<dbReference type="AlphaFoldDB" id="H7EM50"/>
<comment type="caution">
    <text evidence="2">The sequence shown here is derived from an EMBL/GenBank/DDBJ whole genome shotgun (WGS) entry which is preliminary data.</text>
</comment>
<gene>
    <name evidence="2" type="ORF">TresaDRAFT_1350</name>
</gene>
<sequence>MKKIFLIFAAAVALCSTATSETFVVSRNGVEVSSTRDGKTWAADSSIDRKDPTSVLVSFFVSYFSKDDGWHDLITHYSFPGSSFDEGIVTMHEAWEGLYGKVDSVRITINPAAFKSNGWGSAFYTVKISASYQGESAEGEDQVTMEQDENGNWLVAELPM</sequence>
<name>H7EM50_9SPIR</name>
<reference evidence="2 3" key="1">
    <citation type="submission" date="2011-09" db="EMBL/GenBank/DDBJ databases">
        <title>The draft genome of Treponema saccharophilum DSM 2985.</title>
        <authorList>
            <consortium name="US DOE Joint Genome Institute (JGI-PGF)"/>
            <person name="Lucas S."/>
            <person name="Copeland A."/>
            <person name="Lapidus A."/>
            <person name="Glavina del Rio T."/>
            <person name="Dalin E."/>
            <person name="Tice H."/>
            <person name="Bruce D."/>
            <person name="Goodwin L."/>
            <person name="Pitluck S."/>
            <person name="Peters L."/>
            <person name="Kyrpides N."/>
            <person name="Mavromatis K."/>
            <person name="Ivanova N."/>
            <person name="Markowitz V."/>
            <person name="Cheng J.-F."/>
            <person name="Hugenholtz P."/>
            <person name="Woyke T."/>
            <person name="Wu D."/>
            <person name="Gronow S."/>
            <person name="Wellnitz S."/>
            <person name="Brambilla E."/>
            <person name="Klenk H.-P."/>
            <person name="Eisen J.A."/>
        </authorList>
    </citation>
    <scope>NUCLEOTIDE SEQUENCE [LARGE SCALE GENOMIC DNA]</scope>
    <source>
        <strain evidence="2 3">DSM 2985</strain>
    </source>
</reference>